<protein>
    <recommendedName>
        <fullName evidence="2">Integrase zinc-binding domain-containing protein</fullName>
    </recommendedName>
</protein>
<evidence type="ECO:0000313" key="3">
    <source>
        <dbReference type="EMBL" id="GEY12904.1"/>
    </source>
</evidence>
<evidence type="ECO:0000259" key="2">
    <source>
        <dbReference type="Pfam" id="PF17921"/>
    </source>
</evidence>
<feature type="compositionally biased region" description="Low complexity" evidence="1">
    <location>
        <begin position="304"/>
        <end position="314"/>
    </location>
</feature>
<evidence type="ECO:0000256" key="1">
    <source>
        <dbReference type="SAM" id="MobiDB-lite"/>
    </source>
</evidence>
<dbReference type="Gene3D" id="1.10.340.70">
    <property type="match status" value="1"/>
</dbReference>
<feature type="non-terminal residue" evidence="3">
    <location>
        <position position="596"/>
    </location>
</feature>
<sequence>MLCQESIDGNSCCISKASWDFLDLFLDAIVRRQKEMKLLELIHGSYKDVYEELGRLGCKVEVLEGCEWLRLTLEDKGPLKNSLKDGRGLDDLMDTQMTWMQRDCREIRVESRNASVLSLSYQILSDLVVGRYINKELWWKDHPKTLPTTLTLPIKKQMKVNRQLNTAFAESAYPTCSSPWRKPSKSKRGHQAAVSRHSGLLVPKNFLAQKKLKSKFWNQKMIGSDIDGYTARFHELGRLGAVSMANRLTIDGIKDGLFKKKENARNKRRSNDQNRNQGRRNYPRMNQATTSGGNRPNPMLAIKGNTNQGNNRNRAQGRVFGLGVAKSLQDPNVVMSTFYLNNHFATVLFVFSADYNFISTNFLSLINKKPSDISLGDEIEIASGVKRDFRSSWRTSQREPEIVEDHESERAKIEYIPIVHEFSGVFLEDLLGLPPSREVKFCIDFIPGAMHVAKLPYRLAPTEMQELANQLKELKEKDKVYCDLRGLYWWPGMKKEIAMYVSKFLTCSKVKAEHQKPLRLLQQPEIPEWKWKNISQRFLRLLQHPEIPDSIWVIVDRLTKSAHFLAVLKDFKTEKLKALGIRLDLSTAYHPKTDGQ</sequence>
<proteinExistence type="predicted"/>
<feature type="compositionally biased region" description="Basic and acidic residues" evidence="1">
    <location>
        <begin position="259"/>
        <end position="272"/>
    </location>
</feature>
<comment type="caution">
    <text evidence="3">The sequence shown here is derived from an EMBL/GenBank/DDBJ whole genome shotgun (WGS) entry which is preliminary data.</text>
</comment>
<dbReference type="EMBL" id="BKCJ010154004">
    <property type="protein sequence ID" value="GEY12904.1"/>
    <property type="molecule type" value="Genomic_DNA"/>
</dbReference>
<reference evidence="3" key="1">
    <citation type="journal article" date="2019" name="Sci. Rep.">
        <title>Draft genome of Tanacetum cinerariifolium, the natural source of mosquito coil.</title>
        <authorList>
            <person name="Yamashiro T."/>
            <person name="Shiraishi A."/>
            <person name="Satake H."/>
            <person name="Nakayama K."/>
        </authorList>
    </citation>
    <scope>NUCLEOTIDE SEQUENCE</scope>
</reference>
<dbReference type="Pfam" id="PF17921">
    <property type="entry name" value="Integrase_H2C2"/>
    <property type="match status" value="1"/>
</dbReference>
<accession>A0A699HF34</accession>
<dbReference type="InterPro" id="IPR041588">
    <property type="entry name" value="Integrase_H2C2"/>
</dbReference>
<dbReference type="AlphaFoldDB" id="A0A699HF34"/>
<feature type="domain" description="Integrase zinc-binding" evidence="2">
    <location>
        <begin position="478"/>
        <end position="512"/>
    </location>
</feature>
<organism evidence="3">
    <name type="scientific">Tanacetum cinerariifolium</name>
    <name type="common">Dalmatian daisy</name>
    <name type="synonym">Chrysanthemum cinerariifolium</name>
    <dbReference type="NCBI Taxonomy" id="118510"/>
    <lineage>
        <taxon>Eukaryota</taxon>
        <taxon>Viridiplantae</taxon>
        <taxon>Streptophyta</taxon>
        <taxon>Embryophyta</taxon>
        <taxon>Tracheophyta</taxon>
        <taxon>Spermatophyta</taxon>
        <taxon>Magnoliopsida</taxon>
        <taxon>eudicotyledons</taxon>
        <taxon>Gunneridae</taxon>
        <taxon>Pentapetalae</taxon>
        <taxon>asterids</taxon>
        <taxon>campanulids</taxon>
        <taxon>Asterales</taxon>
        <taxon>Asteraceae</taxon>
        <taxon>Asteroideae</taxon>
        <taxon>Anthemideae</taxon>
        <taxon>Anthemidinae</taxon>
        <taxon>Tanacetum</taxon>
    </lineage>
</organism>
<gene>
    <name evidence="3" type="ORF">Tci_384878</name>
</gene>
<dbReference type="Pfam" id="PF08284">
    <property type="entry name" value="RVP_2"/>
    <property type="match status" value="1"/>
</dbReference>
<dbReference type="PANTHER" id="PTHR45835">
    <property type="entry name" value="YALI0A06105P"/>
    <property type="match status" value="1"/>
</dbReference>
<feature type="region of interest" description="Disordered" evidence="1">
    <location>
        <begin position="259"/>
        <end position="314"/>
    </location>
</feature>
<feature type="compositionally biased region" description="Polar residues" evidence="1">
    <location>
        <begin position="284"/>
        <end position="294"/>
    </location>
</feature>
<dbReference type="PANTHER" id="PTHR45835:SF99">
    <property type="entry name" value="CHROMO DOMAIN-CONTAINING PROTEIN-RELATED"/>
    <property type="match status" value="1"/>
</dbReference>
<name>A0A699HF34_TANCI</name>